<evidence type="ECO:0000313" key="1">
    <source>
        <dbReference type="EMBL" id="OQS42295.1"/>
    </source>
</evidence>
<proteinExistence type="predicted"/>
<organism evidence="1 2">
    <name type="scientific">Chromobacterium haemolyticum</name>
    <dbReference type="NCBI Taxonomy" id="394935"/>
    <lineage>
        <taxon>Bacteria</taxon>
        <taxon>Pseudomonadati</taxon>
        <taxon>Pseudomonadota</taxon>
        <taxon>Betaproteobacteria</taxon>
        <taxon>Neisseriales</taxon>
        <taxon>Chromobacteriaceae</taxon>
        <taxon>Chromobacterium</taxon>
    </lineage>
</organism>
<dbReference type="RefSeq" id="WP_081554877.1">
    <property type="nucleotide sequence ID" value="NZ_MUKV01000005.1"/>
</dbReference>
<dbReference type="InterPro" id="IPR007499">
    <property type="entry name" value="ERF_bacteria_virus"/>
</dbReference>
<reference evidence="1 2" key="1">
    <citation type="submission" date="2017-02" db="EMBL/GenBank/DDBJ databases">
        <title>Chromobacterium haemolyticum H5244.</title>
        <authorList>
            <person name="Gulvik C.A."/>
        </authorList>
    </citation>
    <scope>NUCLEOTIDE SEQUENCE [LARGE SCALE GENOMIC DNA]</scope>
    <source>
        <strain evidence="1 2">H5244</strain>
    </source>
</reference>
<name>A0A1W0D5H9_9NEIS</name>
<dbReference type="Pfam" id="PF04404">
    <property type="entry name" value="ERF"/>
    <property type="match status" value="1"/>
</dbReference>
<sequence length="210" mass="22837">MEQVLKSDSIAMIAPALVQARRDVGVAIKNAVNPHLKNKYADLGAVHDAIDNALDKNDLTPFQTPVASDDAKLHLQTLLIHKSGEYIGGTLVMPMSKQDPQGYGSALTYARRYALAAMMNVTQDDDDGARAADWRAKADEAACQPSQCEQMAGLLKQYGRTWEQLTAVYPRNTPYKGMSMDSVTAKDMDTLIKFVKGCLNDTKNQSAAAA</sequence>
<dbReference type="Proteomes" id="UP000192721">
    <property type="component" value="Unassembled WGS sequence"/>
</dbReference>
<evidence type="ECO:0000313" key="2">
    <source>
        <dbReference type="Proteomes" id="UP000192721"/>
    </source>
</evidence>
<comment type="caution">
    <text evidence="1">The sequence shown here is derived from an EMBL/GenBank/DDBJ whole genome shotgun (WGS) entry which is preliminary data.</text>
</comment>
<gene>
    <name evidence="1" type="ORF">B0T45_05750</name>
</gene>
<dbReference type="AlphaFoldDB" id="A0A1W0D5H9"/>
<protein>
    <submittedName>
        <fullName evidence="1">Uncharacterized protein</fullName>
    </submittedName>
</protein>
<dbReference type="EMBL" id="MUKV01000005">
    <property type="protein sequence ID" value="OQS42295.1"/>
    <property type="molecule type" value="Genomic_DNA"/>
</dbReference>
<accession>A0A1W0D5H9</accession>